<evidence type="ECO:0000313" key="4">
    <source>
        <dbReference type="Proteomes" id="UP000502331"/>
    </source>
</evidence>
<evidence type="ECO:0000313" key="3">
    <source>
        <dbReference type="EMBL" id="QIV86121.1"/>
    </source>
</evidence>
<dbReference type="Pfam" id="PF04892">
    <property type="entry name" value="VanZ"/>
    <property type="match status" value="1"/>
</dbReference>
<organism evidence="3 4">
    <name type="scientific">Glutamicibacter mishrai</name>
    <dbReference type="NCBI Taxonomy" id="1775880"/>
    <lineage>
        <taxon>Bacteria</taxon>
        <taxon>Bacillati</taxon>
        <taxon>Actinomycetota</taxon>
        <taxon>Actinomycetes</taxon>
        <taxon>Micrococcales</taxon>
        <taxon>Micrococcaceae</taxon>
        <taxon>Glutamicibacter</taxon>
    </lineage>
</organism>
<reference evidence="3 4" key="1">
    <citation type="submission" date="2018-09" db="EMBL/GenBank/DDBJ databases">
        <title>Glutamicibacter mishrai S5-52T (LMG 29155T = KCTC 39846T).</title>
        <authorList>
            <person name="Das S.K."/>
        </authorList>
    </citation>
    <scope>NUCLEOTIDE SEQUENCE [LARGE SCALE GENOMIC DNA]</scope>
    <source>
        <strain evidence="3 4">S5-52</strain>
    </source>
</reference>
<keyword evidence="4" id="KW-1185">Reference proteome</keyword>
<dbReference type="Proteomes" id="UP000502331">
    <property type="component" value="Chromosome"/>
</dbReference>
<evidence type="ECO:0000259" key="2">
    <source>
        <dbReference type="Pfam" id="PF04892"/>
    </source>
</evidence>
<dbReference type="InterPro" id="IPR006976">
    <property type="entry name" value="VanZ-like"/>
</dbReference>
<feature type="domain" description="VanZ-like" evidence="2">
    <location>
        <begin position="3"/>
        <end position="119"/>
    </location>
</feature>
<sequence length="135" mass="14819">MPLLYLLAMVAIAFWPVPVDSSAGPQLAWTLNWLHDHGVPAFVNYEFVEFSANVLFFMPLGFFLAAGLRRPITAGILGILASSLIELGQHLFLPNRFATFSDVVANSLGCMLGVAVWLIVCRIQSNRMARKAPIS</sequence>
<feature type="transmembrane region" description="Helical" evidence="1">
    <location>
        <begin position="104"/>
        <end position="121"/>
    </location>
</feature>
<keyword evidence="1" id="KW-0812">Transmembrane</keyword>
<keyword evidence="1" id="KW-0472">Membrane</keyword>
<feature type="transmembrane region" description="Helical" evidence="1">
    <location>
        <begin position="47"/>
        <end position="65"/>
    </location>
</feature>
<dbReference type="EMBL" id="CP032549">
    <property type="protein sequence ID" value="QIV86121.1"/>
    <property type="molecule type" value="Genomic_DNA"/>
</dbReference>
<gene>
    <name evidence="3" type="ORF">D3791_02700</name>
</gene>
<feature type="transmembrane region" description="Helical" evidence="1">
    <location>
        <begin position="72"/>
        <end position="92"/>
    </location>
</feature>
<name>A0A6H0SHU8_9MICC</name>
<accession>A0A6H0SHU8</accession>
<keyword evidence="1" id="KW-1133">Transmembrane helix</keyword>
<protein>
    <submittedName>
        <fullName evidence="3">VanZ family protein</fullName>
    </submittedName>
</protein>
<dbReference type="AlphaFoldDB" id="A0A6H0SHU8"/>
<proteinExistence type="predicted"/>
<evidence type="ECO:0000256" key="1">
    <source>
        <dbReference type="SAM" id="Phobius"/>
    </source>
</evidence>